<comment type="caution">
    <text evidence="1">The sequence shown here is derived from an EMBL/GenBank/DDBJ whole genome shotgun (WGS) entry which is preliminary data.</text>
</comment>
<keyword evidence="2" id="KW-1185">Reference proteome</keyword>
<dbReference type="EMBL" id="CM051394">
    <property type="protein sequence ID" value="KAJ4730348.1"/>
    <property type="molecule type" value="Genomic_DNA"/>
</dbReference>
<dbReference type="Proteomes" id="UP001164539">
    <property type="component" value="Chromosome 1"/>
</dbReference>
<organism evidence="1 2">
    <name type="scientific">Melia azedarach</name>
    <name type="common">Chinaberry tree</name>
    <dbReference type="NCBI Taxonomy" id="155640"/>
    <lineage>
        <taxon>Eukaryota</taxon>
        <taxon>Viridiplantae</taxon>
        <taxon>Streptophyta</taxon>
        <taxon>Embryophyta</taxon>
        <taxon>Tracheophyta</taxon>
        <taxon>Spermatophyta</taxon>
        <taxon>Magnoliopsida</taxon>
        <taxon>eudicotyledons</taxon>
        <taxon>Gunneridae</taxon>
        <taxon>Pentapetalae</taxon>
        <taxon>rosids</taxon>
        <taxon>malvids</taxon>
        <taxon>Sapindales</taxon>
        <taxon>Meliaceae</taxon>
        <taxon>Melia</taxon>
    </lineage>
</organism>
<sequence>MSPKLKHPLSRMRCFCSKTLSQNHRKYPINQVTKTNFSDSLEEIQKRISSSDFIAVFLQNTGSFSSPWHRVSPFDTSDTAYLKAKYAAERFQILQFAICPFKLQASKVIAYPYNFHLFPRDELKIGMPSYSFTCQTSCLTSMAKEGFDFNACIYDGISYLSKAQESAAKVRLGNPIAVDHVTKSSSASALSVADTVFIERIKSRVKHWKSVYTDSSAKIDEALVRSLRKIVLGSEQCGTRPCMTIDVCSERQVQLVLQMLEDHSGDLVPLIIPAKGGGTQAVRVVLTSSEEDRGLFRRELETLEVEQNRRARGFREVIDLISASQKPIVSHNSLNDFTFIHSKFLAALPPNVDEFISSLHLAFPQVLDVNHLVKDIGLVRKTTNISATMSYLKNRFFAPIAMEIPHQGTENEDKIHGQNVVKISHLFGKLYFILKMTPSAIQSGDHHLASAIHGHANIFNIKPSRPQEAIDEDINIWTNNARKVSCKDVVFLWGFKDRISAGMLKDQLQGSHEVFTEAFDVKLVDRSCAIVVFWQPGLSETFLNVMNSKEISGPLREMVSEGMKAAGYDIYKSVVSSGFWESLLADALDKALGGPNYVSDSDSETKQSEIYWFSELMINLDEL</sequence>
<accession>A0ACC1Z478</accession>
<gene>
    <name evidence="1" type="ORF">OWV82_002993</name>
</gene>
<evidence type="ECO:0000313" key="2">
    <source>
        <dbReference type="Proteomes" id="UP001164539"/>
    </source>
</evidence>
<evidence type="ECO:0000313" key="1">
    <source>
        <dbReference type="EMBL" id="KAJ4730348.1"/>
    </source>
</evidence>
<proteinExistence type="predicted"/>
<protein>
    <submittedName>
        <fullName evidence="1">Poly(A)-specific ribonuclease PARN-like</fullName>
    </submittedName>
</protein>
<name>A0ACC1Z478_MELAZ</name>
<reference evidence="1 2" key="1">
    <citation type="journal article" date="2023" name="Science">
        <title>Complex scaffold remodeling in plant triterpene biosynthesis.</title>
        <authorList>
            <person name="De La Pena R."/>
            <person name="Hodgson H."/>
            <person name="Liu J.C."/>
            <person name="Stephenson M.J."/>
            <person name="Martin A.C."/>
            <person name="Owen C."/>
            <person name="Harkess A."/>
            <person name="Leebens-Mack J."/>
            <person name="Jimenez L.E."/>
            <person name="Osbourn A."/>
            <person name="Sattely E.S."/>
        </authorList>
    </citation>
    <scope>NUCLEOTIDE SEQUENCE [LARGE SCALE GENOMIC DNA]</scope>
    <source>
        <strain evidence="2">cv. JPN11</strain>
        <tissue evidence="1">Leaf</tissue>
    </source>
</reference>